<dbReference type="Proteomes" id="UP000031977">
    <property type="component" value="Unassembled WGS sequence"/>
</dbReference>
<keyword evidence="1" id="KW-1133">Transmembrane helix</keyword>
<dbReference type="OrthoDB" id="5877234at2"/>
<gene>
    <name evidence="2" type="ORF">SU60_05875</name>
</gene>
<feature type="transmembrane region" description="Helical" evidence="1">
    <location>
        <begin position="12"/>
        <end position="34"/>
    </location>
</feature>
<protein>
    <submittedName>
        <fullName evidence="2">Uncharacterized protein</fullName>
    </submittedName>
</protein>
<feature type="transmembrane region" description="Helical" evidence="1">
    <location>
        <begin position="54"/>
        <end position="72"/>
    </location>
</feature>
<proteinExistence type="predicted"/>
<name>A0A0C3HTX4_9VIBR</name>
<accession>A0A0C3HTX4</accession>
<dbReference type="GeneID" id="83585757"/>
<evidence type="ECO:0000313" key="2">
    <source>
        <dbReference type="EMBL" id="KIN11611.1"/>
    </source>
</evidence>
<organism evidence="2 3">
    <name type="scientific">Vibrio mytili</name>
    <dbReference type="NCBI Taxonomy" id="50718"/>
    <lineage>
        <taxon>Bacteria</taxon>
        <taxon>Pseudomonadati</taxon>
        <taxon>Pseudomonadota</taxon>
        <taxon>Gammaproteobacteria</taxon>
        <taxon>Vibrionales</taxon>
        <taxon>Vibrionaceae</taxon>
        <taxon>Vibrio</taxon>
    </lineage>
</organism>
<keyword evidence="1" id="KW-0812">Transmembrane</keyword>
<dbReference type="AlphaFoldDB" id="A0A0C3HTX4"/>
<dbReference type="EMBL" id="JXOK01000015">
    <property type="protein sequence ID" value="KIN11611.1"/>
    <property type="molecule type" value="Genomic_DNA"/>
</dbReference>
<reference evidence="2 3" key="1">
    <citation type="submission" date="2015-01" db="EMBL/GenBank/DDBJ databases">
        <title>Draft genome of Vibrio mytili type strain CAIM 528.</title>
        <authorList>
            <person name="Gonzalez-Castillo A."/>
            <person name="Gomez-Gil B."/>
            <person name="Enciso-Ibarra J."/>
        </authorList>
    </citation>
    <scope>NUCLEOTIDE SEQUENCE [LARGE SCALE GENOMIC DNA]</scope>
    <source>
        <strain evidence="2 3">CAIM 528</strain>
    </source>
</reference>
<evidence type="ECO:0000313" key="3">
    <source>
        <dbReference type="Proteomes" id="UP000031977"/>
    </source>
</evidence>
<sequence length="82" mass="9464">MYQYDHKKRNIIVSVLTVVGSLCVLVPLLVAISFDWPPLLTDMAAWFENAKQYAVAQFWGLVFGVPCLYIAYRIYNWLPIIP</sequence>
<dbReference type="RefSeq" id="WP_014386766.1">
    <property type="nucleotide sequence ID" value="NZ_CBCRVP010000007.1"/>
</dbReference>
<comment type="caution">
    <text evidence="2">The sequence shown here is derived from an EMBL/GenBank/DDBJ whole genome shotgun (WGS) entry which is preliminary data.</text>
</comment>
<dbReference type="STRING" id="50718.SU60_05875"/>
<keyword evidence="1" id="KW-0472">Membrane</keyword>
<keyword evidence="3" id="KW-1185">Reference proteome</keyword>
<evidence type="ECO:0000256" key="1">
    <source>
        <dbReference type="SAM" id="Phobius"/>
    </source>
</evidence>